<evidence type="ECO:0000313" key="2">
    <source>
        <dbReference type="Proteomes" id="UP000002729"/>
    </source>
</evidence>
<dbReference type="Proteomes" id="UP000002729">
    <property type="component" value="Unassembled WGS sequence"/>
</dbReference>
<dbReference type="GeneID" id="20225358"/>
<dbReference type="RefSeq" id="XP_009038817.1">
    <property type="nucleotide sequence ID" value="XM_009040569.1"/>
</dbReference>
<dbReference type="AlphaFoldDB" id="F0YE36"/>
<name>F0YE36_AURAN</name>
<keyword evidence="2" id="KW-1185">Reference proteome</keyword>
<reference evidence="1 2" key="1">
    <citation type="journal article" date="2011" name="Proc. Natl. Acad. Sci. U.S.A.">
        <title>Niche of harmful alga Aureococcus anophagefferens revealed through ecogenomics.</title>
        <authorList>
            <person name="Gobler C.J."/>
            <person name="Berry D.L."/>
            <person name="Dyhrman S.T."/>
            <person name="Wilhelm S.W."/>
            <person name="Salamov A."/>
            <person name="Lobanov A.V."/>
            <person name="Zhang Y."/>
            <person name="Collier J.L."/>
            <person name="Wurch L.L."/>
            <person name="Kustka A.B."/>
            <person name="Dill B.D."/>
            <person name="Shah M."/>
            <person name="VerBerkmoes N.C."/>
            <person name="Kuo A."/>
            <person name="Terry A."/>
            <person name="Pangilinan J."/>
            <person name="Lindquist E.A."/>
            <person name="Lucas S."/>
            <person name="Paulsen I.T."/>
            <person name="Hattenrath-Lehmann T.K."/>
            <person name="Talmage S.C."/>
            <person name="Walker E.A."/>
            <person name="Koch F."/>
            <person name="Burson A.M."/>
            <person name="Marcoval M.A."/>
            <person name="Tang Y.Z."/>
            <person name="Lecleir G.R."/>
            <person name="Coyne K.J."/>
            <person name="Berg G.M."/>
            <person name="Bertrand E.M."/>
            <person name="Saito M.A."/>
            <person name="Gladyshev V.N."/>
            <person name="Grigoriev I.V."/>
        </authorList>
    </citation>
    <scope>NUCLEOTIDE SEQUENCE [LARGE SCALE GENOMIC DNA]</scope>
    <source>
        <strain evidence="2">CCMP 1984</strain>
    </source>
</reference>
<protein>
    <submittedName>
        <fullName evidence="1">Uncharacterized protein</fullName>
    </submittedName>
</protein>
<dbReference type="EMBL" id="GL833134">
    <property type="protein sequence ID" value="EGB06645.1"/>
    <property type="molecule type" value="Genomic_DNA"/>
</dbReference>
<gene>
    <name evidence="1" type="ORF">AURANDRAFT_65487</name>
</gene>
<dbReference type="KEGG" id="aaf:AURANDRAFT_65487"/>
<evidence type="ECO:0000313" key="1">
    <source>
        <dbReference type="EMBL" id="EGB06645.1"/>
    </source>
</evidence>
<sequence>MASMSELYDAAALARSSGAAGAAAWHAQGSLAATAAELDLARVDAGVAAAAAALEEGGLDAAGSAAGSEAYGGRRADLRAALAAVGAAPLPRLAGLDWRLDYVVRASDGAPKLVPVYYVTLRLAADGAGDGRGAAPRDDAATLTLSVEQMSDFLLMVRDANHQAQRLTSP</sequence>
<proteinExistence type="predicted"/>
<organism evidence="2">
    <name type="scientific">Aureococcus anophagefferens</name>
    <name type="common">Harmful bloom alga</name>
    <dbReference type="NCBI Taxonomy" id="44056"/>
    <lineage>
        <taxon>Eukaryota</taxon>
        <taxon>Sar</taxon>
        <taxon>Stramenopiles</taxon>
        <taxon>Ochrophyta</taxon>
        <taxon>Pelagophyceae</taxon>
        <taxon>Pelagomonadales</taxon>
        <taxon>Pelagomonadaceae</taxon>
        <taxon>Aureococcus</taxon>
    </lineage>
</organism>
<accession>F0YE36</accession>
<dbReference type="InParanoid" id="F0YE36"/>